<name>A0A0F3QE14_RICBE</name>
<evidence type="ECO:0000313" key="1">
    <source>
        <dbReference type="EMBL" id="KJV90522.1"/>
    </source>
</evidence>
<dbReference type="Proteomes" id="UP000033661">
    <property type="component" value="Unassembled WGS sequence"/>
</dbReference>
<dbReference type="PATRIC" id="fig|1359193.3.peg.1483"/>
<reference evidence="1 2" key="1">
    <citation type="submission" date="2015-02" db="EMBL/GenBank/DDBJ databases">
        <title>Genome Sequencing of Rickettsiales.</title>
        <authorList>
            <person name="Daugherty S.C."/>
            <person name="Su Q."/>
            <person name="Abolude K."/>
            <person name="Beier-Sexton M."/>
            <person name="Carlyon J.A."/>
            <person name="Carter R."/>
            <person name="Day N.P."/>
            <person name="Dumler S.J."/>
            <person name="Dyachenko V."/>
            <person name="Godinez A."/>
            <person name="Kurtti T.J."/>
            <person name="Lichay M."/>
            <person name="Mullins K.E."/>
            <person name="Ott S."/>
            <person name="Pappas-Brown V."/>
            <person name="Paris D.H."/>
            <person name="Patel P."/>
            <person name="Richards A.L."/>
            <person name="Sadzewicz L."/>
            <person name="Sears K."/>
            <person name="Seidman D."/>
            <person name="Sengamalay N."/>
            <person name="Stenos J."/>
            <person name="Tallon L.J."/>
            <person name="Vincent G."/>
            <person name="Fraser C.M."/>
            <person name="Munderloh U."/>
            <person name="Dunning-Hotopp J.C."/>
        </authorList>
    </citation>
    <scope>NUCLEOTIDE SEQUENCE [LARGE SCALE GENOMIC DNA]</scope>
    <source>
        <strain evidence="1 2">RML An4</strain>
    </source>
</reference>
<comment type="caution">
    <text evidence="1">The sequence shown here is derived from an EMBL/GenBank/DDBJ whole genome shotgun (WGS) entry which is preliminary data.</text>
</comment>
<gene>
    <name evidence="1" type="ORF">RBEAN4_1528</name>
</gene>
<dbReference type="RefSeq" id="WP_155980508.1">
    <property type="nucleotide sequence ID" value="NZ_LAOI01000001.1"/>
</dbReference>
<dbReference type="EMBL" id="LAOI01000001">
    <property type="protein sequence ID" value="KJV90522.1"/>
    <property type="molecule type" value="Genomic_DNA"/>
</dbReference>
<dbReference type="AlphaFoldDB" id="A0A0F3QE14"/>
<accession>A0A0F3QE14</accession>
<proteinExistence type="predicted"/>
<protein>
    <submittedName>
        <fullName evidence="1">Succinyl-diaminopimelate desuccinylase domain protein</fullName>
    </submittedName>
</protein>
<evidence type="ECO:0000313" key="2">
    <source>
        <dbReference type="Proteomes" id="UP000033661"/>
    </source>
</evidence>
<keyword evidence="2" id="KW-1185">Reference proteome</keyword>
<organism evidence="1 2">
    <name type="scientific">Rickettsia bellii str. RML An4</name>
    <dbReference type="NCBI Taxonomy" id="1359193"/>
    <lineage>
        <taxon>Bacteria</taxon>
        <taxon>Pseudomonadati</taxon>
        <taxon>Pseudomonadota</taxon>
        <taxon>Alphaproteobacteria</taxon>
        <taxon>Rickettsiales</taxon>
        <taxon>Rickettsiaceae</taxon>
        <taxon>Rickettsieae</taxon>
        <taxon>Rickettsia</taxon>
        <taxon>belli group</taxon>
    </lineage>
</organism>
<sequence length="48" mass="5844">MFEFSFERIDLKEVKNNNYNLVGSAYRDTKNIIPTNQKDCYRKNHTTW</sequence>